<dbReference type="PANTHER" id="PTHR12601:SF6">
    <property type="entry name" value="CLUSTERED MITOCHONDRIA PROTEIN HOMOLOG"/>
    <property type="match status" value="1"/>
</dbReference>
<dbReference type="InterPro" id="IPR025697">
    <property type="entry name" value="CLU_dom"/>
</dbReference>
<dbReference type="InterPro" id="IPR023231">
    <property type="entry name" value="GSKIP_dom_sf"/>
</dbReference>
<dbReference type="InterPro" id="IPR007967">
    <property type="entry name" value="GSKIP_dom"/>
</dbReference>
<evidence type="ECO:0000259" key="2">
    <source>
        <dbReference type="PROSITE" id="PS51823"/>
    </source>
</evidence>
<evidence type="ECO:0000313" key="4">
    <source>
        <dbReference type="Proteomes" id="UP000031668"/>
    </source>
</evidence>
<dbReference type="Pfam" id="PF05303">
    <property type="entry name" value="GSKIP_dom"/>
    <property type="match status" value="1"/>
</dbReference>
<dbReference type="CDD" id="cd15466">
    <property type="entry name" value="CLU-central"/>
    <property type="match status" value="1"/>
</dbReference>
<dbReference type="GO" id="GO:0048312">
    <property type="term" value="P:intracellular distribution of mitochondria"/>
    <property type="evidence" value="ECO:0007669"/>
    <property type="project" value="TreeGrafter"/>
</dbReference>
<name>A0A0C2J2E4_THEKT</name>
<keyword evidence="4" id="KW-1185">Reference proteome</keyword>
<dbReference type="InterPro" id="IPR028275">
    <property type="entry name" value="CLU_N"/>
</dbReference>
<organism evidence="3 4">
    <name type="scientific">Thelohanellus kitauei</name>
    <name type="common">Myxosporean</name>
    <dbReference type="NCBI Taxonomy" id="669202"/>
    <lineage>
        <taxon>Eukaryota</taxon>
        <taxon>Metazoa</taxon>
        <taxon>Cnidaria</taxon>
        <taxon>Myxozoa</taxon>
        <taxon>Myxosporea</taxon>
        <taxon>Bivalvulida</taxon>
        <taxon>Platysporina</taxon>
        <taxon>Myxobolidae</taxon>
        <taxon>Thelohanellus</taxon>
    </lineage>
</organism>
<keyword evidence="1" id="KW-0963">Cytoplasm</keyword>
<dbReference type="InterPro" id="IPR027523">
    <property type="entry name" value="CLU_prot"/>
</dbReference>
<comment type="caution">
    <text evidence="3">The sequence shown here is derived from an EMBL/GenBank/DDBJ whole genome shotgun (WGS) entry which is preliminary data.</text>
</comment>
<dbReference type="InterPro" id="IPR011990">
    <property type="entry name" value="TPR-like_helical_dom_sf"/>
</dbReference>
<dbReference type="InterPro" id="IPR033646">
    <property type="entry name" value="CLU-central"/>
</dbReference>
<proteinExistence type="predicted"/>
<dbReference type="GO" id="GO:0003729">
    <property type="term" value="F:mRNA binding"/>
    <property type="evidence" value="ECO:0007669"/>
    <property type="project" value="TreeGrafter"/>
</dbReference>
<dbReference type="GO" id="GO:0005737">
    <property type="term" value="C:cytoplasm"/>
    <property type="evidence" value="ECO:0007669"/>
    <property type="project" value="TreeGrafter"/>
</dbReference>
<dbReference type="Gene3D" id="1.25.40.10">
    <property type="entry name" value="Tetratricopeptide repeat domain"/>
    <property type="match status" value="1"/>
</dbReference>
<evidence type="ECO:0000256" key="1">
    <source>
        <dbReference type="ARBA" id="ARBA00022490"/>
    </source>
</evidence>
<reference evidence="3 4" key="1">
    <citation type="journal article" date="2014" name="Genome Biol. Evol.">
        <title>The genome of the myxosporean Thelohanellus kitauei shows adaptations to nutrient acquisition within its fish host.</title>
        <authorList>
            <person name="Yang Y."/>
            <person name="Xiong J."/>
            <person name="Zhou Z."/>
            <person name="Huo F."/>
            <person name="Miao W."/>
            <person name="Ran C."/>
            <person name="Liu Y."/>
            <person name="Zhang J."/>
            <person name="Feng J."/>
            <person name="Wang M."/>
            <person name="Wang M."/>
            <person name="Wang L."/>
            <person name="Yao B."/>
        </authorList>
    </citation>
    <scope>NUCLEOTIDE SEQUENCE [LARGE SCALE GENOMIC DNA]</scope>
    <source>
        <strain evidence="3">Wuqing</strain>
    </source>
</reference>
<sequence>MARKSKFKKAEEITLNENGRNSPINTVKIIIPGSTEPMIIQLGKHETIHDIKQAILERSDCYFRTCISVHSEKGNKIDELTNVESLIGDSDILTLRIVDRPYTFKDIVIHLYRFNETINSHCLNSHGGQNMSASLVSELVSGFEDIRPGSQTSGELLPCHNKIYDFPLGEYYINRADKRESKFLKSFSLSFHNPPTGSRKLKGHLLYANLVTSEDQFYGITCTSDGFYINSSTVGNFSPNIGNLDQRFGTIDALVFSVSPIYRKKFKDFFKMISERHPYELMPCQKQINSWLGSKSAQSEDIFRTLDAFANATSIDDVSISQPRDWNDELQTVRSMTVSNESERTERYRYMHKILVDMAESATRGAVYAVDGKLSPINDSDDERYKLYLWNNMFICIACDTRDHYKEFGGESASHVAASLDIKGIEYLSSLGVNDFHFLGTTVVDYRGYRLVVQSVLPGIFNRSPTQSIEYGSMDHGRTVFADERFVDGLKQISSNLEVSMCKYLDSLGAEHELYTSIETKGIVGTDGRKYLLDLFRIFPPDPTFMPNEAKLYKEDCSSIVQAREVAAQKGFQFSSNYPHRLSCFRPEFFKLLLKIHKVNEQEKIAQQSGDPDIEVKSKVSETIRSKFFAYFNNDCYDLKIARPKTEEESLKKSRDSVRLAAAYLVSEYIPMYLESTLDGPGDYIFDHQSLTDSLHSMGINIRYIGYIAHLLKTAPNGRFLYKVALMEMVCRSAKRMFRSTLSRSNSSDISVMVSHFLNCFIGSHLAPKFNLPPASKFSKSKKTCSTYKIKWEKLTPSTFWKFLTEDVKNCYGYSINTTSFDEFQSDFDVKPAAALRSFCQMVGLQILIKDYEFGSKKIPTFSPEDVVDLLPVVKPFKSPIPDDINQKLANIKNYEASLNGSSFIKLQEDLHHLITFFNHVYGPLTYENAICHSCVAQIYNSGGDHRQAFIFQYKATVLYERILGIDHYLTVIAYNNLATYCKNIGNLVSAVNLFNRARYLVGVCFGHKHPVIHEINRNLLALYFDLGQSQLALSYGLSIINYIQEISPKNVKGLAEIHQVMGAVHFNNSEFRLAYNEEKKAFGYLSQLLTDKDHPTIRSCRNLMELYLKNAVSHGKISKNKIPSISHSNEEELEAGAS</sequence>
<dbReference type="Gene3D" id="3.30.2280.10">
    <property type="entry name" value="Hypothetical protein (hspc210)"/>
    <property type="match status" value="1"/>
</dbReference>
<evidence type="ECO:0000313" key="3">
    <source>
        <dbReference type="EMBL" id="KII72039.1"/>
    </source>
</evidence>
<dbReference type="Proteomes" id="UP000031668">
    <property type="component" value="Unassembled WGS sequence"/>
</dbReference>
<dbReference type="Pfam" id="PF13424">
    <property type="entry name" value="TPR_12"/>
    <property type="match status" value="1"/>
</dbReference>
<dbReference type="Pfam" id="PF13236">
    <property type="entry name" value="CLU"/>
    <property type="match status" value="1"/>
</dbReference>
<dbReference type="SUPFAM" id="SSF103107">
    <property type="entry name" value="Hypothetical protein c14orf129, hspc210"/>
    <property type="match status" value="1"/>
</dbReference>
<dbReference type="Pfam" id="PF12807">
    <property type="entry name" value="eIF3_p135"/>
    <property type="match status" value="1"/>
</dbReference>
<dbReference type="PROSITE" id="PS51823">
    <property type="entry name" value="CLU"/>
    <property type="match status" value="1"/>
</dbReference>
<dbReference type="OMA" id="DMAQCMR"/>
<protein>
    <submittedName>
        <fullName evidence="3">Clustered mitochondria protein</fullName>
    </submittedName>
</protein>
<feature type="domain" description="Clu" evidence="2">
    <location>
        <begin position="296"/>
        <end position="546"/>
    </location>
</feature>
<dbReference type="Pfam" id="PF15044">
    <property type="entry name" value="CLU_N"/>
    <property type="match status" value="1"/>
</dbReference>
<dbReference type="EMBL" id="JWZT01001432">
    <property type="protein sequence ID" value="KII72039.1"/>
    <property type="molecule type" value="Genomic_DNA"/>
</dbReference>
<gene>
    <name evidence="3" type="ORF">RF11_05928</name>
</gene>
<accession>A0A0C2J2E4</accession>
<dbReference type="PANTHER" id="PTHR12601">
    <property type="entry name" value="EUKARYOTIC TRANSLATION INITIATION FACTOR 3 SUBUNIT EIF-3"/>
    <property type="match status" value="1"/>
</dbReference>
<dbReference type="SUPFAM" id="SSF48452">
    <property type="entry name" value="TPR-like"/>
    <property type="match status" value="1"/>
</dbReference>
<dbReference type="AlphaFoldDB" id="A0A0C2J2E4"/>
<dbReference type="OrthoDB" id="1414216at2759"/>